<gene>
    <name evidence="4" type="primary">thpR</name>
    <name evidence="4" type="ORF">DM813_20005</name>
</gene>
<comment type="catalytic activity">
    <reaction evidence="2">
        <text>a 3'-end 2',3'-cyclophospho-ribonucleotide-RNA + H2O = a 3'-end 2'-phospho-ribonucleotide-RNA + H(+)</text>
        <dbReference type="Rhea" id="RHEA:11828"/>
        <dbReference type="Rhea" id="RHEA-COMP:10464"/>
        <dbReference type="Rhea" id="RHEA-COMP:17353"/>
        <dbReference type="ChEBI" id="CHEBI:15377"/>
        <dbReference type="ChEBI" id="CHEBI:15378"/>
        <dbReference type="ChEBI" id="CHEBI:83064"/>
        <dbReference type="ChEBI" id="CHEBI:173113"/>
        <dbReference type="EC" id="3.1.4.58"/>
    </reaction>
</comment>
<dbReference type="Pfam" id="PF02834">
    <property type="entry name" value="LigT_PEase"/>
    <property type="match status" value="1"/>
</dbReference>
<dbReference type="EC" id="3.1.4.58" evidence="2"/>
<dbReference type="SUPFAM" id="SSF55144">
    <property type="entry name" value="LigT-like"/>
    <property type="match status" value="1"/>
</dbReference>
<comment type="function">
    <text evidence="2">Hydrolyzes RNA 2',3'-cyclic phosphodiester to an RNA 2'-phosphomonoester.</text>
</comment>
<accession>A0A443ZQV5</accession>
<dbReference type="Proteomes" id="UP000288983">
    <property type="component" value="Unassembled WGS sequence"/>
</dbReference>
<feature type="short sequence motif" description="HXTX 2" evidence="2">
    <location>
        <begin position="133"/>
        <end position="136"/>
    </location>
</feature>
<comment type="caution">
    <text evidence="4">The sequence shown here is derived from an EMBL/GenBank/DDBJ whole genome shotgun (WGS) entry which is preliminary data.</text>
</comment>
<keyword evidence="1 2" id="KW-0378">Hydrolase</keyword>
<evidence type="ECO:0000313" key="4">
    <source>
        <dbReference type="EMBL" id="RWU21461.1"/>
    </source>
</evidence>
<feature type="active site" description="Proton acceptor" evidence="2">
    <location>
        <position position="133"/>
    </location>
</feature>
<sequence>MTEALLQGEPFNRLFFALACEAPQRRAIARWRNELGSPLGRAVPSANFHLTLLFLGAVPSAQLPAICAAASAVPVPGKSLSVQLDRLEAWRAARALVLTPTQTPAALRQLVYDLQQAMLPMGFAEAPREYRAHLTLARNYHGAVPEAHVAADFYLRARHFTLFESRKGRYWPLAQWPLMTATGE</sequence>
<feature type="active site" description="Proton donor" evidence="2">
    <location>
        <position position="49"/>
    </location>
</feature>
<dbReference type="InterPro" id="IPR009097">
    <property type="entry name" value="Cyclic_Pdiesterase"/>
</dbReference>
<proteinExistence type="inferred from homology"/>
<evidence type="ECO:0000313" key="5">
    <source>
        <dbReference type="Proteomes" id="UP000288983"/>
    </source>
</evidence>
<dbReference type="RefSeq" id="WP_128325063.1">
    <property type="nucleotide sequence ID" value="NZ_QJRG01000047.1"/>
</dbReference>
<comment type="similarity">
    <text evidence="2">Belongs to the 2H phosphoesterase superfamily. ThpR family.</text>
</comment>
<dbReference type="Gene3D" id="3.90.1140.10">
    <property type="entry name" value="Cyclic phosphodiesterase"/>
    <property type="match status" value="1"/>
</dbReference>
<evidence type="ECO:0000256" key="2">
    <source>
        <dbReference type="HAMAP-Rule" id="MF_01940"/>
    </source>
</evidence>
<dbReference type="GO" id="GO:0008664">
    <property type="term" value="F:RNA 2',3'-cyclic 3'-phosphodiesterase activity"/>
    <property type="evidence" value="ECO:0007669"/>
    <property type="project" value="UniProtKB-EC"/>
</dbReference>
<dbReference type="InterPro" id="IPR004175">
    <property type="entry name" value="RNA_CPDase"/>
</dbReference>
<dbReference type="AlphaFoldDB" id="A0A443ZQV5"/>
<name>A0A443ZQV5_9PSED</name>
<reference evidence="4 5" key="1">
    <citation type="submission" date="2018-06" db="EMBL/GenBank/DDBJ databases">
        <title>Bacteria isolated from soil of Wuhan.</title>
        <authorList>
            <person name="Wei X."/>
            <person name="Chunhua H."/>
        </authorList>
    </citation>
    <scope>NUCLEOTIDE SEQUENCE [LARGE SCALE GENOMIC DNA]</scope>
    <source>
        <strain evidence="5">xwS2</strain>
    </source>
</reference>
<organism evidence="4 5">
    <name type="scientific">Pseudomonas alkylphenolica</name>
    <dbReference type="NCBI Taxonomy" id="237609"/>
    <lineage>
        <taxon>Bacteria</taxon>
        <taxon>Pseudomonadati</taxon>
        <taxon>Pseudomonadota</taxon>
        <taxon>Gammaproteobacteria</taxon>
        <taxon>Pseudomonadales</taxon>
        <taxon>Pseudomonadaceae</taxon>
        <taxon>Pseudomonas</taxon>
    </lineage>
</organism>
<evidence type="ECO:0000259" key="3">
    <source>
        <dbReference type="Pfam" id="PF02834"/>
    </source>
</evidence>
<dbReference type="HAMAP" id="MF_01940">
    <property type="entry name" value="RNA_CPDase"/>
    <property type="match status" value="1"/>
</dbReference>
<dbReference type="GO" id="GO:0004113">
    <property type="term" value="F:2',3'-cyclic-nucleotide 3'-phosphodiesterase activity"/>
    <property type="evidence" value="ECO:0007669"/>
    <property type="project" value="InterPro"/>
</dbReference>
<feature type="short sequence motif" description="HXTX 1" evidence="2">
    <location>
        <begin position="49"/>
        <end position="52"/>
    </location>
</feature>
<dbReference type="InterPro" id="IPR014051">
    <property type="entry name" value="Phosphoesterase_HXTX"/>
</dbReference>
<dbReference type="PANTHER" id="PTHR35561">
    <property type="entry name" value="RNA 2',3'-CYCLIC PHOSPHODIESTERASE"/>
    <property type="match status" value="1"/>
</dbReference>
<dbReference type="PANTHER" id="PTHR35561:SF1">
    <property type="entry name" value="RNA 2',3'-CYCLIC PHOSPHODIESTERASE"/>
    <property type="match status" value="1"/>
</dbReference>
<protein>
    <recommendedName>
        <fullName evidence="2">RNA 2',3'-cyclic phosphodiesterase</fullName>
        <shortName evidence="2">RNA 2',3'-CPDase</shortName>
        <ecNumber evidence="2">3.1.4.58</ecNumber>
    </recommendedName>
</protein>
<dbReference type="EMBL" id="QJRG01000047">
    <property type="protein sequence ID" value="RWU21461.1"/>
    <property type="molecule type" value="Genomic_DNA"/>
</dbReference>
<feature type="domain" description="Phosphoesterase HXTX" evidence="3">
    <location>
        <begin position="22"/>
        <end position="91"/>
    </location>
</feature>
<evidence type="ECO:0000256" key="1">
    <source>
        <dbReference type="ARBA" id="ARBA00022801"/>
    </source>
</evidence>
<dbReference type="NCBIfam" id="TIGR02258">
    <property type="entry name" value="2_5_ligase"/>
    <property type="match status" value="1"/>
</dbReference>
<dbReference type="OrthoDB" id="7061261at2"/>